<dbReference type="PROSITE" id="PS00284">
    <property type="entry name" value="SERPIN"/>
    <property type="match status" value="1"/>
</dbReference>
<dbReference type="Pfam" id="PF00079">
    <property type="entry name" value="Serpin"/>
    <property type="match status" value="1"/>
</dbReference>
<dbReference type="SMART" id="SM00093">
    <property type="entry name" value="SERPIN"/>
    <property type="match status" value="1"/>
</dbReference>
<dbReference type="PANTHER" id="PTHR11461">
    <property type="entry name" value="SERINE PROTEASE INHIBITOR, SERPIN"/>
    <property type="match status" value="1"/>
</dbReference>
<dbReference type="InterPro" id="IPR023796">
    <property type="entry name" value="Serpin_dom"/>
</dbReference>
<evidence type="ECO:0000256" key="4">
    <source>
        <dbReference type="RuleBase" id="RU000411"/>
    </source>
</evidence>
<evidence type="ECO:0000313" key="7">
    <source>
        <dbReference type="Proteomes" id="UP000747542"/>
    </source>
</evidence>
<reference evidence="6" key="1">
    <citation type="journal article" date="2021" name="Sci. Adv.">
        <title>The American lobster genome reveals insights on longevity, neural, and immune adaptations.</title>
        <authorList>
            <person name="Polinski J.M."/>
            <person name="Zimin A.V."/>
            <person name="Clark K.F."/>
            <person name="Kohn A.B."/>
            <person name="Sadowski N."/>
            <person name="Timp W."/>
            <person name="Ptitsyn A."/>
            <person name="Khanna P."/>
            <person name="Romanova D.Y."/>
            <person name="Williams P."/>
            <person name="Greenwood S.J."/>
            <person name="Moroz L.L."/>
            <person name="Walt D.R."/>
            <person name="Bodnar A.G."/>
        </authorList>
    </citation>
    <scope>NUCLEOTIDE SEQUENCE</scope>
    <source>
        <strain evidence="6">GMGI-L3</strain>
    </source>
</reference>
<proteinExistence type="inferred from homology"/>
<keyword evidence="2" id="KW-0646">Protease inhibitor</keyword>
<dbReference type="PANTHER" id="PTHR11461:SF211">
    <property type="entry name" value="GH10112P-RELATED"/>
    <property type="match status" value="1"/>
</dbReference>
<dbReference type="EMBL" id="JAHLQT010029607">
    <property type="protein sequence ID" value="KAG7161248.1"/>
    <property type="molecule type" value="Genomic_DNA"/>
</dbReference>
<gene>
    <name evidence="6" type="primary">Serpine2-L</name>
    <name evidence="6" type="ORF">Hamer_G016303</name>
</gene>
<comment type="caution">
    <text evidence="6">The sequence shown here is derived from an EMBL/GenBank/DDBJ whole genome shotgun (WGS) entry which is preliminary data.</text>
</comment>
<dbReference type="AlphaFoldDB" id="A0A8J5JUJ8"/>
<dbReference type="Gene3D" id="2.10.310.10">
    <property type="entry name" value="Serpins superfamily"/>
    <property type="match status" value="1"/>
</dbReference>
<dbReference type="InterPro" id="IPR023795">
    <property type="entry name" value="Serpin_CS"/>
</dbReference>
<evidence type="ECO:0000259" key="5">
    <source>
        <dbReference type="SMART" id="SM00093"/>
    </source>
</evidence>
<feature type="domain" description="Serpin" evidence="5">
    <location>
        <begin position="1"/>
        <end position="299"/>
    </location>
</feature>
<dbReference type="InterPro" id="IPR000215">
    <property type="entry name" value="Serpin_fam"/>
</dbReference>
<protein>
    <submittedName>
        <fullName evidence="6">Glia-derived nexin-like</fullName>
    </submittedName>
</protein>
<dbReference type="Proteomes" id="UP000747542">
    <property type="component" value="Unassembled WGS sequence"/>
</dbReference>
<dbReference type="GO" id="GO:0004867">
    <property type="term" value="F:serine-type endopeptidase inhibitor activity"/>
    <property type="evidence" value="ECO:0007669"/>
    <property type="project" value="UniProtKB-KW"/>
</dbReference>
<dbReference type="Gene3D" id="3.30.497.10">
    <property type="entry name" value="Antithrombin, subunit I, domain 2"/>
    <property type="match status" value="1"/>
</dbReference>
<evidence type="ECO:0000256" key="3">
    <source>
        <dbReference type="ARBA" id="ARBA00022900"/>
    </source>
</evidence>
<evidence type="ECO:0000313" key="6">
    <source>
        <dbReference type="EMBL" id="KAG7161248.1"/>
    </source>
</evidence>
<evidence type="ECO:0000256" key="2">
    <source>
        <dbReference type="ARBA" id="ARBA00022690"/>
    </source>
</evidence>
<comment type="similarity">
    <text evidence="1 4">Belongs to the serpin family.</text>
</comment>
<accession>A0A8J5JUJ8</accession>
<keyword evidence="3" id="KW-0722">Serine protease inhibitor</keyword>
<dbReference type="InterPro" id="IPR036186">
    <property type="entry name" value="Serpin_sf"/>
</dbReference>
<sequence length="306" mass="34091">MMLESDPTGVNGARFKSSNVAYFSDQLQLDACLKNIITDLRQIDFTNPQAARSLINGEVNRTTEGRIPELIDQLSRDTRFALVNAVFFRGLWAKAFRPELTREQDFLVPPGVSDGRVQMMVALNETFNYGESTVLDARVLELPYRNSSFSMFVFLPKTFSTASILDNLNSQSFSEVYSSMIFRTVNIVGLPKFKLNSKLETELISTISRMGISDVFDPTRADLTDFTRLANLFIDKAIHQATVEVTEEGTVAAAATVFINTRFGGPGPIQDFVVNRPFVFTITDKASAITLFAGHVVRSIDLEKIV</sequence>
<dbReference type="InterPro" id="IPR042178">
    <property type="entry name" value="Serpin_sf_1"/>
</dbReference>
<dbReference type="SUPFAM" id="SSF56574">
    <property type="entry name" value="Serpins"/>
    <property type="match status" value="1"/>
</dbReference>
<organism evidence="6 7">
    <name type="scientific">Homarus americanus</name>
    <name type="common">American lobster</name>
    <dbReference type="NCBI Taxonomy" id="6706"/>
    <lineage>
        <taxon>Eukaryota</taxon>
        <taxon>Metazoa</taxon>
        <taxon>Ecdysozoa</taxon>
        <taxon>Arthropoda</taxon>
        <taxon>Crustacea</taxon>
        <taxon>Multicrustacea</taxon>
        <taxon>Malacostraca</taxon>
        <taxon>Eumalacostraca</taxon>
        <taxon>Eucarida</taxon>
        <taxon>Decapoda</taxon>
        <taxon>Pleocyemata</taxon>
        <taxon>Astacidea</taxon>
        <taxon>Nephropoidea</taxon>
        <taxon>Nephropidae</taxon>
        <taxon>Homarus</taxon>
    </lineage>
</organism>
<name>A0A8J5JUJ8_HOMAM</name>
<dbReference type="InterPro" id="IPR042185">
    <property type="entry name" value="Serpin_sf_2"/>
</dbReference>
<dbReference type="Gene3D" id="2.30.39.10">
    <property type="entry name" value="Alpha-1-antitrypsin, domain 1"/>
    <property type="match status" value="1"/>
</dbReference>
<keyword evidence="7" id="KW-1185">Reference proteome</keyword>
<evidence type="ECO:0000256" key="1">
    <source>
        <dbReference type="ARBA" id="ARBA00009500"/>
    </source>
</evidence>
<dbReference type="GO" id="GO:0005615">
    <property type="term" value="C:extracellular space"/>
    <property type="evidence" value="ECO:0007669"/>
    <property type="project" value="InterPro"/>
</dbReference>